<feature type="transmembrane region" description="Helical" evidence="18">
    <location>
        <begin position="973"/>
        <end position="1001"/>
    </location>
</feature>
<evidence type="ECO:0000256" key="11">
    <source>
        <dbReference type="ARBA" id="ARBA00023065"/>
    </source>
</evidence>
<dbReference type="STRING" id="1095630.A0A2J6TJF1"/>
<keyword evidence="13" id="KW-0325">Glycoprotein</keyword>
<dbReference type="FunCoup" id="A0A2J6TJF1">
    <property type="interactions" value="117"/>
</dbReference>
<dbReference type="GO" id="GO:0008331">
    <property type="term" value="F:high voltage-gated calcium channel activity"/>
    <property type="evidence" value="ECO:0007669"/>
    <property type="project" value="TreeGrafter"/>
</dbReference>
<feature type="transmembrane region" description="Helical" evidence="18">
    <location>
        <begin position="459"/>
        <end position="481"/>
    </location>
</feature>
<evidence type="ECO:0000259" key="19">
    <source>
        <dbReference type="PROSITE" id="PS50222"/>
    </source>
</evidence>
<evidence type="ECO:0000256" key="6">
    <source>
        <dbReference type="ARBA" id="ARBA00022673"/>
    </source>
</evidence>
<feature type="transmembrane region" description="Helical" evidence="18">
    <location>
        <begin position="1243"/>
        <end position="1263"/>
    </location>
</feature>
<evidence type="ECO:0000256" key="1">
    <source>
        <dbReference type="ARBA" id="ARBA00004651"/>
    </source>
</evidence>
<keyword evidence="8" id="KW-0106">Calcium</keyword>
<evidence type="ECO:0000313" key="21">
    <source>
        <dbReference type="Proteomes" id="UP000235371"/>
    </source>
</evidence>
<dbReference type="Gene3D" id="1.20.120.350">
    <property type="entry name" value="Voltage-gated potassium channels. Chain C"/>
    <property type="match status" value="3"/>
</dbReference>
<feature type="transmembrane region" description="Helical" evidence="18">
    <location>
        <begin position="96"/>
        <end position="118"/>
    </location>
</feature>
<dbReference type="EMBL" id="KZ613782">
    <property type="protein sequence ID" value="PMD63147.1"/>
    <property type="molecule type" value="Genomic_DNA"/>
</dbReference>
<evidence type="ECO:0000256" key="10">
    <source>
        <dbReference type="ARBA" id="ARBA00022989"/>
    </source>
</evidence>
<feature type="transmembrane region" description="Helical" evidence="18">
    <location>
        <begin position="1181"/>
        <end position="1202"/>
    </location>
</feature>
<keyword evidence="21" id="KW-1185">Reference proteome</keyword>
<reference evidence="20 21" key="1">
    <citation type="submission" date="2016-04" db="EMBL/GenBank/DDBJ databases">
        <title>A degradative enzymes factory behind the ericoid mycorrhizal symbiosis.</title>
        <authorList>
            <consortium name="DOE Joint Genome Institute"/>
            <person name="Martino E."/>
            <person name="Morin E."/>
            <person name="Grelet G."/>
            <person name="Kuo A."/>
            <person name="Kohler A."/>
            <person name="Daghino S."/>
            <person name="Barry K."/>
            <person name="Choi C."/>
            <person name="Cichocki N."/>
            <person name="Clum A."/>
            <person name="Copeland A."/>
            <person name="Hainaut M."/>
            <person name="Haridas S."/>
            <person name="Labutti K."/>
            <person name="Lindquist E."/>
            <person name="Lipzen A."/>
            <person name="Khouja H.-R."/>
            <person name="Murat C."/>
            <person name="Ohm R."/>
            <person name="Olson A."/>
            <person name="Spatafora J."/>
            <person name="Veneault-Fourrey C."/>
            <person name="Henrissat B."/>
            <person name="Grigoriev I."/>
            <person name="Martin F."/>
            <person name="Perotto S."/>
        </authorList>
    </citation>
    <scope>NUCLEOTIDE SEQUENCE [LARGE SCALE GENOMIC DNA]</scope>
    <source>
        <strain evidence="20 21">E</strain>
    </source>
</reference>
<feature type="transmembrane region" description="Helical" evidence="18">
    <location>
        <begin position="1214"/>
        <end position="1236"/>
    </location>
</feature>
<dbReference type="PROSITE" id="PS50222">
    <property type="entry name" value="EF_HAND_2"/>
    <property type="match status" value="1"/>
</dbReference>
<protein>
    <recommendedName>
        <fullName evidence="16">Calcium-channel protein CCH1</fullName>
    </recommendedName>
</protein>
<feature type="transmembrane region" description="Helical" evidence="18">
    <location>
        <begin position="851"/>
        <end position="875"/>
    </location>
</feature>
<dbReference type="GO" id="GO:0005891">
    <property type="term" value="C:voltage-gated calcium channel complex"/>
    <property type="evidence" value="ECO:0007669"/>
    <property type="project" value="TreeGrafter"/>
</dbReference>
<feature type="non-terminal residue" evidence="20">
    <location>
        <position position="1610"/>
    </location>
</feature>
<dbReference type="RefSeq" id="XP_024740051.1">
    <property type="nucleotide sequence ID" value="XM_024876759.1"/>
</dbReference>
<dbReference type="GeneID" id="36584838"/>
<feature type="transmembrane region" description="Helical" evidence="18">
    <location>
        <begin position="203"/>
        <end position="221"/>
    </location>
</feature>
<dbReference type="InterPro" id="IPR005821">
    <property type="entry name" value="Ion_trans_dom"/>
</dbReference>
<evidence type="ECO:0000256" key="16">
    <source>
        <dbReference type="ARBA" id="ARBA00067459"/>
    </source>
</evidence>
<feature type="transmembrane region" description="Helical" evidence="18">
    <location>
        <begin position="932"/>
        <end position="952"/>
    </location>
</feature>
<evidence type="ECO:0000256" key="9">
    <source>
        <dbReference type="ARBA" id="ARBA00022882"/>
    </source>
</evidence>
<keyword evidence="9" id="KW-0851">Voltage-gated channel</keyword>
<dbReference type="GO" id="GO:0005509">
    <property type="term" value="F:calcium ion binding"/>
    <property type="evidence" value="ECO:0007669"/>
    <property type="project" value="InterPro"/>
</dbReference>
<evidence type="ECO:0000313" key="20">
    <source>
        <dbReference type="EMBL" id="PMD63147.1"/>
    </source>
</evidence>
<feature type="transmembrane region" description="Helical" evidence="18">
    <location>
        <begin position="493"/>
        <end position="513"/>
    </location>
</feature>
<comment type="similarity">
    <text evidence="15">Belongs to the calcium channel alpha-1 subunit (TC 1.A.1.11) family.</text>
</comment>
<dbReference type="InterPro" id="IPR050599">
    <property type="entry name" value="VDCC_alpha-1_subunit"/>
</dbReference>
<dbReference type="InParanoid" id="A0A2J6TJF1"/>
<keyword evidence="5" id="KW-0109">Calcium transport</keyword>
<keyword evidence="12 18" id="KW-0472">Membrane</keyword>
<dbReference type="InterPro" id="IPR027359">
    <property type="entry name" value="Volt_channel_dom_sf"/>
</dbReference>
<proteinExistence type="inferred from homology"/>
<feature type="transmembrane region" description="Helical" evidence="18">
    <location>
        <begin position="560"/>
        <end position="579"/>
    </location>
</feature>
<feature type="transmembrane region" description="Helical" evidence="18">
    <location>
        <begin position="632"/>
        <end position="655"/>
    </location>
</feature>
<evidence type="ECO:0000256" key="5">
    <source>
        <dbReference type="ARBA" id="ARBA00022568"/>
    </source>
</evidence>
<dbReference type="OrthoDB" id="416585at2759"/>
<feature type="domain" description="EF-hand" evidence="19">
    <location>
        <begin position="1440"/>
        <end position="1475"/>
    </location>
</feature>
<feature type="transmembrane region" description="Helical" evidence="18">
    <location>
        <begin position="887"/>
        <end position="912"/>
    </location>
</feature>
<feature type="transmembrane region" description="Helical" evidence="18">
    <location>
        <begin position="1299"/>
        <end position="1326"/>
    </location>
</feature>
<dbReference type="Pfam" id="PF00520">
    <property type="entry name" value="Ion_trans"/>
    <property type="match status" value="4"/>
</dbReference>
<sequence length="1610" mass="182026">MSGASSVFPGVFPSPDSIPPAEVDSTLEMPDIFRGYSLFIFSPRIRNILCDVLVYPVTEPVILILIIAQLVFLVVENSANLFPLQDEQLPRWGSVWVDWALLSIWVIFTVDILCRIIVSGLLLGDIALNANSLRAIGDRIRTVEQVQRLQLARAPFLRHSFNRMDFIALISFWISIALSVTGLESQYHIRIFRTIGCLRIFRLLALTNGTAAVLRTIKFLFPYLIKTWSIIAFFALLFSLAGVQAFHSSLKRHCVWLDPLDSANFSASYVNEFTFCSGYLDNETGLPLPWVASYNFEASEPLQPGFEVPNGYLCPRGSICMLKDNPYNGTLHFDNIFNGLEVVFVMISGTSFSEVMYDTINSDYLPAALFFGFGIVCLRVWLVNFLLVSYAIYFPHFNPVLEPRERSLQPENLSTKRLSAWEMQCKNMCARTFWCWILLITYDLVSQCFRGPSTRFDNWIDISGVVVTLLLDIEIILRIVAAPWRVFLRSPRNVVDCGLTLSTTIIALLLLSAHLSKKASAGLTIFQILRAYRIILVIPTSGKLVQRIILQFSSRRLGSTILFVLLLTFLVSVLANQLFKGSIPVNSAEEPIQITFSSTLNSFYGIFQILSRARWTDILYNVTSYSQTFHEASIGAIFLTGWYILASWFVMPAFIPLINNAFQIHSRTKKTVQTAAFLQGKELVKPLARIGFDSAFPFPSLSKRRDSPEYTATGVVVLEEDTLREFLAGLEDESEDSPENALSIPNPSNENEQPSGILEKCKAVFGSWENNPFHSDLTAENPLEMARHSISVAAARNAAEEEYMARHSTYNDALYIFRPRNSIRRLFQQLVSSGPVKRRFHGVEPNRIAQFAFSAVVFAAVVATTVITCIATPLYQRQYFEIFGYSLKTWFIWTDIMFTVMFTFEAFIRSVADGFFWTPNAYYRTFWGSIDGAILISMWATVVTTIVTEGAAPRSMAVFKSLRAFRLLTVSDPARYTLFSLMCTGFSRIIVASILSISILVPSAIYGLNLFNGQLVACNDKSSAISNLRDCFGEWHSTPYSSAWPLLAPRVASNPYFNFDTFADALLTTFTIITQSGWVDVSFAVQAITGPGLQPRPLHSQGFGLFLVVFNFVATNFILIVFLATFIRSYTRATGTAYLFDDQMAWLELRRKLYAVAPLQRPCSRQHYIRRRCQTLNKNSSWQNCLTCLLVAQLILLSTQFYPEPSWWARTRNYIFLAFSMAYLIDICTQIVGLGLAFFLGNIWLLLSFCTISGMFLSSLLVIRMPTDQWAQAEQAHNFFLIAIPLHLIPRVKVLKESFCYAVLTLPAIGNLVAVWLVFLIAYAIAMVQMFGLTRFGPTDDVLINFQTIPHASLLLFRLSLGEDWSEIMASFATISPPFCVAETSPFDSDCGSMVWARILFISWNILSMFLFMNMLVALIYERFAYHFRSEIAELQLSDEDTQRFQEAWQTVDAEGTGYIGEADIHKLVGRLSGVFDMRIHPPRDSVTQILSDLGPSVCPHGKTLERDMGGFPGVNLHALNKRLCLLDIADTRKRRHQLDMFVLEAKLLANPEGQIAMGSILELLVHSKLVDHSRMYLRLEEFAFRKARIRRAEKILAHQVVVSYLETVY</sequence>
<evidence type="ECO:0000256" key="4">
    <source>
        <dbReference type="ARBA" id="ARBA00022553"/>
    </source>
</evidence>
<comment type="subcellular location">
    <subcellularLocation>
        <location evidence="1">Cell membrane</location>
        <topology evidence="1">Multi-pass membrane protein</topology>
    </subcellularLocation>
</comment>
<keyword evidence="3" id="KW-1003">Cell membrane</keyword>
<keyword evidence="6" id="KW-0107">Calcium channel</keyword>
<keyword evidence="2" id="KW-0813">Transport</keyword>
<dbReference type="GO" id="GO:0098703">
    <property type="term" value="P:calcium ion import across plasma membrane"/>
    <property type="evidence" value="ECO:0007669"/>
    <property type="project" value="TreeGrafter"/>
</dbReference>
<dbReference type="PANTHER" id="PTHR45628">
    <property type="entry name" value="VOLTAGE-DEPENDENT CALCIUM CHANNEL TYPE A SUBUNIT ALPHA-1"/>
    <property type="match status" value="1"/>
</dbReference>
<dbReference type="InterPro" id="IPR002048">
    <property type="entry name" value="EF_hand_dom"/>
</dbReference>
<evidence type="ECO:0000256" key="14">
    <source>
        <dbReference type="ARBA" id="ARBA00023303"/>
    </source>
</evidence>
<keyword evidence="4" id="KW-0597">Phosphoprotein</keyword>
<evidence type="ECO:0000256" key="12">
    <source>
        <dbReference type="ARBA" id="ARBA00023136"/>
    </source>
</evidence>
<dbReference type="Proteomes" id="UP000235371">
    <property type="component" value="Unassembled WGS sequence"/>
</dbReference>
<feature type="compositionally biased region" description="Polar residues" evidence="17">
    <location>
        <begin position="743"/>
        <end position="754"/>
    </location>
</feature>
<keyword evidence="11" id="KW-0406">Ion transport</keyword>
<dbReference type="Gene3D" id="1.10.287.70">
    <property type="match status" value="4"/>
</dbReference>
<feature type="transmembrane region" description="Helical" evidence="18">
    <location>
        <begin position="364"/>
        <end position="393"/>
    </location>
</feature>
<feature type="transmembrane region" description="Helical" evidence="18">
    <location>
        <begin position="227"/>
        <end position="246"/>
    </location>
</feature>
<name>A0A2J6TJF1_9HELO</name>
<feature type="transmembrane region" description="Helical" evidence="18">
    <location>
        <begin position="1395"/>
        <end position="1421"/>
    </location>
</feature>
<evidence type="ECO:0000256" key="3">
    <source>
        <dbReference type="ARBA" id="ARBA00022475"/>
    </source>
</evidence>
<keyword evidence="7 18" id="KW-0812">Transmembrane</keyword>
<evidence type="ECO:0000256" key="13">
    <source>
        <dbReference type="ARBA" id="ARBA00023180"/>
    </source>
</evidence>
<evidence type="ECO:0000256" key="8">
    <source>
        <dbReference type="ARBA" id="ARBA00022837"/>
    </source>
</evidence>
<evidence type="ECO:0000256" key="7">
    <source>
        <dbReference type="ARBA" id="ARBA00022692"/>
    </source>
</evidence>
<evidence type="ECO:0000256" key="2">
    <source>
        <dbReference type="ARBA" id="ARBA00022448"/>
    </source>
</evidence>
<accession>A0A2J6TJF1</accession>
<keyword evidence="10 18" id="KW-1133">Transmembrane helix</keyword>
<evidence type="ECO:0000256" key="15">
    <source>
        <dbReference type="ARBA" id="ARBA00061395"/>
    </source>
</evidence>
<dbReference type="FunFam" id="1.10.287.70:FF:000093">
    <property type="entry name" value="Calcium channel subunit Cch1"/>
    <property type="match status" value="1"/>
</dbReference>
<feature type="transmembrane region" description="Helical" evidence="18">
    <location>
        <begin position="166"/>
        <end position="183"/>
    </location>
</feature>
<feature type="transmembrane region" description="Helical" evidence="18">
    <location>
        <begin position="1103"/>
        <end position="1127"/>
    </location>
</feature>
<keyword evidence="14" id="KW-0407">Ion channel</keyword>
<evidence type="ECO:0000256" key="18">
    <source>
        <dbReference type="SAM" id="Phobius"/>
    </source>
</evidence>
<evidence type="ECO:0000256" key="17">
    <source>
        <dbReference type="SAM" id="MobiDB-lite"/>
    </source>
</evidence>
<feature type="transmembrane region" description="Helical" evidence="18">
    <location>
        <begin position="53"/>
        <end position="75"/>
    </location>
</feature>
<dbReference type="PANTHER" id="PTHR45628:SF7">
    <property type="entry name" value="VOLTAGE-DEPENDENT CALCIUM CHANNEL TYPE A SUBUNIT ALPHA-1"/>
    <property type="match status" value="1"/>
</dbReference>
<organism evidence="20 21">
    <name type="scientific">Hyaloscypha bicolor E</name>
    <dbReference type="NCBI Taxonomy" id="1095630"/>
    <lineage>
        <taxon>Eukaryota</taxon>
        <taxon>Fungi</taxon>
        <taxon>Dikarya</taxon>
        <taxon>Ascomycota</taxon>
        <taxon>Pezizomycotina</taxon>
        <taxon>Leotiomycetes</taxon>
        <taxon>Helotiales</taxon>
        <taxon>Hyaloscyphaceae</taxon>
        <taxon>Hyaloscypha</taxon>
        <taxon>Hyaloscypha bicolor</taxon>
    </lineage>
</organism>
<dbReference type="SUPFAM" id="SSF81324">
    <property type="entry name" value="Voltage-gated potassium channels"/>
    <property type="match status" value="4"/>
</dbReference>
<feature type="region of interest" description="Disordered" evidence="17">
    <location>
        <begin position="730"/>
        <end position="754"/>
    </location>
</feature>
<gene>
    <name evidence="20" type="ORF">K444DRAFT_556694</name>
</gene>